<dbReference type="GO" id="GO:0016239">
    <property type="term" value="P:positive regulation of macroautophagy"/>
    <property type="evidence" value="ECO:0007669"/>
    <property type="project" value="TreeGrafter"/>
</dbReference>
<evidence type="ECO:0000256" key="3">
    <source>
        <dbReference type="ARBA" id="ARBA00022737"/>
    </source>
</evidence>
<dbReference type="PROSITE" id="PS50082">
    <property type="entry name" value="WD_REPEATS_2"/>
    <property type="match status" value="3"/>
</dbReference>
<dbReference type="GO" id="GO:0005829">
    <property type="term" value="C:cytosol"/>
    <property type="evidence" value="ECO:0007669"/>
    <property type="project" value="TreeGrafter"/>
</dbReference>
<dbReference type="PROSITE" id="PS00678">
    <property type="entry name" value="WD_REPEATS_1"/>
    <property type="match status" value="2"/>
</dbReference>
<keyword evidence="3" id="KW-0677">Repeat</keyword>
<dbReference type="InterPro" id="IPR036322">
    <property type="entry name" value="WD40_repeat_dom_sf"/>
</dbReference>
<evidence type="ECO:0000313" key="8">
    <source>
        <dbReference type="EMBL" id="CRZ05887.1"/>
    </source>
</evidence>
<evidence type="ECO:0000256" key="4">
    <source>
        <dbReference type="ARBA" id="ARBA00022771"/>
    </source>
</evidence>
<keyword evidence="5" id="KW-0862">Zinc</keyword>
<dbReference type="InterPro" id="IPR019775">
    <property type="entry name" value="WD40_repeat_CS"/>
</dbReference>
<dbReference type="PANTHER" id="PTHR46200:SF1">
    <property type="entry name" value="GATOR COMPLEX PROTEIN WDR24"/>
    <property type="match status" value="1"/>
</dbReference>
<proteinExistence type="predicted"/>
<dbReference type="GO" id="GO:1904263">
    <property type="term" value="P:positive regulation of TORC1 signaling"/>
    <property type="evidence" value="ECO:0007669"/>
    <property type="project" value="TreeGrafter"/>
</dbReference>
<feature type="compositionally biased region" description="Basic and acidic residues" evidence="7">
    <location>
        <begin position="1"/>
        <end position="20"/>
    </location>
</feature>
<keyword evidence="2" id="KW-0479">Metal-binding</keyword>
<dbReference type="GO" id="GO:0061700">
    <property type="term" value="C:GATOR2 complex"/>
    <property type="evidence" value="ECO:0007669"/>
    <property type="project" value="TreeGrafter"/>
</dbReference>
<name>A0A0H5QVX2_9EUKA</name>
<dbReference type="PANTHER" id="PTHR46200">
    <property type="entry name" value="GATOR COMPLEX PROTEIN WDR24"/>
    <property type="match status" value="1"/>
</dbReference>
<reference evidence="8" key="1">
    <citation type="submission" date="2015-04" db="EMBL/GenBank/DDBJ databases">
        <title>The genome sequence of the plant pathogenic Rhizarian Plasmodiophora brassicae reveals insights in its biotrophic life cycle and the origin of chitin synthesis.</title>
        <authorList>
            <person name="Schwelm A."/>
            <person name="Fogelqvist J."/>
            <person name="Knaust A."/>
            <person name="Julke S."/>
            <person name="Lilja T."/>
            <person name="Dhandapani V."/>
            <person name="Bonilla-Rosso G."/>
            <person name="Karlsson M."/>
            <person name="Shevchenko A."/>
            <person name="Choi S.R."/>
            <person name="Kim H.G."/>
            <person name="Park J.Y."/>
            <person name="Lim Y.P."/>
            <person name="Ludwig-Muller J."/>
            <person name="Dixelius C."/>
        </authorList>
    </citation>
    <scope>NUCLEOTIDE SEQUENCE</scope>
    <source>
        <tissue evidence="8">Potato root galls</tissue>
    </source>
</reference>
<dbReference type="SMART" id="SM00320">
    <property type="entry name" value="WD40"/>
    <property type="match status" value="7"/>
</dbReference>
<organism evidence="8">
    <name type="scientific">Spongospora subterranea</name>
    <dbReference type="NCBI Taxonomy" id="70186"/>
    <lineage>
        <taxon>Eukaryota</taxon>
        <taxon>Sar</taxon>
        <taxon>Rhizaria</taxon>
        <taxon>Endomyxa</taxon>
        <taxon>Phytomyxea</taxon>
        <taxon>Plasmodiophorida</taxon>
        <taxon>Plasmodiophoridae</taxon>
        <taxon>Spongospora</taxon>
    </lineage>
</organism>
<keyword evidence="1 6" id="KW-0853">WD repeat</keyword>
<feature type="region of interest" description="Disordered" evidence="7">
    <location>
        <begin position="1"/>
        <end position="26"/>
    </location>
</feature>
<dbReference type="SUPFAM" id="SSF50978">
    <property type="entry name" value="WD40 repeat-like"/>
    <property type="match status" value="1"/>
</dbReference>
<dbReference type="InterPro" id="IPR001680">
    <property type="entry name" value="WD40_rpt"/>
</dbReference>
<evidence type="ECO:0000256" key="7">
    <source>
        <dbReference type="SAM" id="MobiDB-lite"/>
    </source>
</evidence>
<dbReference type="GO" id="GO:0005774">
    <property type="term" value="C:vacuolar membrane"/>
    <property type="evidence" value="ECO:0007669"/>
    <property type="project" value="TreeGrafter"/>
</dbReference>
<dbReference type="InterPro" id="IPR037590">
    <property type="entry name" value="WDR24"/>
</dbReference>
<protein>
    <submittedName>
        <fullName evidence="8">Uncharacterized protein</fullName>
    </submittedName>
</protein>
<dbReference type="Gene3D" id="2.130.10.10">
    <property type="entry name" value="YVTN repeat-like/Quinoprotein amine dehydrogenase"/>
    <property type="match status" value="2"/>
</dbReference>
<evidence type="ECO:0000256" key="2">
    <source>
        <dbReference type="ARBA" id="ARBA00022723"/>
    </source>
</evidence>
<dbReference type="InterPro" id="IPR020472">
    <property type="entry name" value="WD40_PAC1"/>
</dbReference>
<feature type="repeat" description="WD" evidence="6">
    <location>
        <begin position="112"/>
        <end position="146"/>
    </location>
</feature>
<evidence type="ECO:0000256" key="5">
    <source>
        <dbReference type="ARBA" id="ARBA00022833"/>
    </source>
</evidence>
<accession>A0A0H5QVX2</accession>
<dbReference type="EMBL" id="HACM01005445">
    <property type="protein sequence ID" value="CRZ05887.1"/>
    <property type="molecule type" value="Transcribed_RNA"/>
</dbReference>
<dbReference type="Pfam" id="PF00400">
    <property type="entry name" value="WD40"/>
    <property type="match status" value="4"/>
</dbReference>
<evidence type="ECO:0000256" key="1">
    <source>
        <dbReference type="ARBA" id="ARBA00022574"/>
    </source>
</evidence>
<feature type="repeat" description="WD" evidence="6">
    <location>
        <begin position="199"/>
        <end position="233"/>
    </location>
</feature>
<evidence type="ECO:0000256" key="6">
    <source>
        <dbReference type="PROSITE-ProRule" id="PRU00221"/>
    </source>
</evidence>
<dbReference type="GO" id="GO:0008270">
    <property type="term" value="F:zinc ion binding"/>
    <property type="evidence" value="ECO:0007669"/>
    <property type="project" value="UniProtKB-KW"/>
</dbReference>
<dbReference type="PROSITE" id="PS50294">
    <property type="entry name" value="WD_REPEATS_REGION"/>
    <property type="match status" value="2"/>
</dbReference>
<keyword evidence="4" id="KW-0863">Zinc-finger</keyword>
<dbReference type="CDD" id="cd16693">
    <property type="entry name" value="mRING-H2-C3H3C2_WDR24"/>
    <property type="match status" value="1"/>
</dbReference>
<sequence length="669" mass="74486">MPSRVRSPDIKKEDDRRRYNAGDSCNAMSLSPDQTHLAVGGRNVFKILSINDCEFDSLAQNLRTGRTNLTFSSNDVQWCPSMSFSVATAATNGKVVIWDVEKLGQSRQSRVLSDHSRAVNRVSWSPSDPILLSGSQDGSVKLWDIRVRDACQITFAGHCGPVRDVQWSHLNANVFASGLDTGLIQIWDFRKNLKPENELSAHQGLVMAIEWHCNERHVLASGGRDRQLKIWDLFNGVGSVPRHTISTTASIARIRWRPGFPSHVASSSTLFDNCIHIWDIHHPFIPIGSCSPHLDAVTGIQWFNNGEEIASCSKDSWVAVSSVSRADCAYERIRSSCMTWNADNNLAIVNNGFNKQEACLRRFISSPFTPIASSKSTEVKLQIMSAPSTTARDDLSVYDDPFLLERGFVHLAKNYKLTGSSIAELCGFNAIVASEVGRTDMVEVWGLIPLLISEIKVVESTSDARRMSSELYDVGDMFELMTDNDESMRSLMECMPSVRDLGPFSSKTLVEETMSDLLSDLSDRGDVQNCCAVVIVIGSKIRLDGGLVRRYLTSYIELLQRRKLWSCATEVILLSPDESVASMNQMETKVDINCSHCNEPIKKGQTICTICRRFNTCSLCRQRVVGLYVWCQACGHGGHPNHMQKWFTENVQCPTGCLHQCLPSLAAKK</sequence>
<dbReference type="PRINTS" id="PR00320">
    <property type="entry name" value="GPROTEINBRPT"/>
</dbReference>
<dbReference type="AlphaFoldDB" id="A0A0H5QVX2"/>
<dbReference type="InterPro" id="IPR015943">
    <property type="entry name" value="WD40/YVTN_repeat-like_dom_sf"/>
</dbReference>
<feature type="repeat" description="WD" evidence="6">
    <location>
        <begin position="155"/>
        <end position="190"/>
    </location>
</feature>